<dbReference type="PANTHER" id="PTHR21461:SF45">
    <property type="entry name" value="GLYCOSYLTRANSFERASE FAMILY 92 PROTEIN"/>
    <property type="match status" value="1"/>
</dbReference>
<evidence type="ECO:0000313" key="9">
    <source>
        <dbReference type="EMBL" id="KAL2078332.1"/>
    </source>
</evidence>
<keyword evidence="10" id="KW-1185">Reference proteome</keyword>
<dbReference type="Proteomes" id="UP001591681">
    <property type="component" value="Unassembled WGS sequence"/>
</dbReference>
<comment type="similarity">
    <text evidence="2 8">Belongs to the glycosyltransferase 92 family.</text>
</comment>
<dbReference type="InterPro" id="IPR008166">
    <property type="entry name" value="Glyco_transf_92"/>
</dbReference>
<comment type="caution">
    <text evidence="9">The sequence shown here is derived from an EMBL/GenBank/DDBJ whole genome shotgun (WGS) entry which is preliminary data.</text>
</comment>
<dbReference type="EMBL" id="JBHFQA010000023">
    <property type="protein sequence ID" value="KAL2078332.1"/>
    <property type="molecule type" value="Genomic_DNA"/>
</dbReference>
<name>A0ABD1ITL7_9TELE</name>
<evidence type="ECO:0000256" key="4">
    <source>
        <dbReference type="ARBA" id="ARBA00022679"/>
    </source>
</evidence>
<dbReference type="Pfam" id="PF01697">
    <property type="entry name" value="Glyco_transf_92"/>
    <property type="match status" value="1"/>
</dbReference>
<evidence type="ECO:0000256" key="5">
    <source>
        <dbReference type="ARBA" id="ARBA00022692"/>
    </source>
</evidence>
<dbReference type="AlphaFoldDB" id="A0ABD1ITL7"/>
<evidence type="ECO:0000256" key="7">
    <source>
        <dbReference type="ARBA" id="ARBA00023136"/>
    </source>
</evidence>
<accession>A0ABD1ITL7</accession>
<keyword evidence="6 8" id="KW-1133">Transmembrane helix</keyword>
<gene>
    <name evidence="9" type="ORF">ACEWY4_026017</name>
</gene>
<protein>
    <recommendedName>
        <fullName evidence="8">Glycosyltransferase family 92 protein</fullName>
        <ecNumber evidence="8">2.4.1.-</ecNumber>
    </recommendedName>
</protein>
<dbReference type="GO" id="GO:0016020">
    <property type="term" value="C:membrane"/>
    <property type="evidence" value="ECO:0007669"/>
    <property type="project" value="UniProtKB-SubCell"/>
</dbReference>
<evidence type="ECO:0000256" key="8">
    <source>
        <dbReference type="RuleBase" id="RU366017"/>
    </source>
</evidence>
<dbReference type="EC" id="2.4.1.-" evidence="8"/>
<keyword evidence="5 8" id="KW-0812">Transmembrane</keyword>
<evidence type="ECO:0000256" key="1">
    <source>
        <dbReference type="ARBA" id="ARBA00004167"/>
    </source>
</evidence>
<evidence type="ECO:0000313" key="10">
    <source>
        <dbReference type="Proteomes" id="UP001591681"/>
    </source>
</evidence>
<proteinExistence type="inferred from homology"/>
<keyword evidence="7 8" id="KW-0472">Membrane</keyword>
<sequence>MKQRYLGLLVGICTFTASLLMWWHQGKIPWDQHRLSALLNQPETADNLTTHISELMVSALKDHQTDRAIIHEEPETADTITRIHGSKHLMVSAFKDHRRNGAIRVISIIKRQDLQELYCVLCVHNNASTKGDGALSQCVSSKAQVEIHRDHFGFPYGTSDVFCTNPSSVEATHVSISTDPNATQSLKYLRVQNKEIKETFNYNFTVCISTLFGEYNNALQFVQAIEVYKLIGIQRLVIYNNSCGPDVEKVLKHYSKEGTLEVVPWPIDKFLKPSHGWLTELSPGDLHYYGQITALNECIHRYMYQSRYLLLNDIDEIIMPYKHKSLGDLMDSLQKQHSYAGVFTIETHVFPKIQSDDSGRFSLPEWKSVPGVNILQHIYREPIQKDFFNPSKMIINPRRVEQTSVHSTLRQSGPVIKVPYDVCRVIHVRTREHPHLRKEQLYEDKKLWEFEEKLIPNINHALHESGLLLKSATGP</sequence>
<evidence type="ECO:0000256" key="2">
    <source>
        <dbReference type="ARBA" id="ARBA00007647"/>
    </source>
</evidence>
<comment type="subcellular location">
    <subcellularLocation>
        <location evidence="1">Membrane</location>
        <topology evidence="1">Single-pass membrane protein</topology>
    </subcellularLocation>
</comment>
<feature type="transmembrane region" description="Helical" evidence="8">
    <location>
        <begin position="5"/>
        <end position="24"/>
    </location>
</feature>
<organism evidence="9 10">
    <name type="scientific">Coilia grayii</name>
    <name type="common">Gray's grenadier anchovy</name>
    <dbReference type="NCBI Taxonomy" id="363190"/>
    <lineage>
        <taxon>Eukaryota</taxon>
        <taxon>Metazoa</taxon>
        <taxon>Chordata</taxon>
        <taxon>Craniata</taxon>
        <taxon>Vertebrata</taxon>
        <taxon>Euteleostomi</taxon>
        <taxon>Actinopterygii</taxon>
        <taxon>Neopterygii</taxon>
        <taxon>Teleostei</taxon>
        <taxon>Clupei</taxon>
        <taxon>Clupeiformes</taxon>
        <taxon>Clupeoidei</taxon>
        <taxon>Engraulidae</taxon>
        <taxon>Coilinae</taxon>
        <taxon>Coilia</taxon>
    </lineage>
</organism>
<keyword evidence="4 8" id="KW-0808">Transferase</keyword>
<keyword evidence="3 8" id="KW-0328">Glycosyltransferase</keyword>
<evidence type="ECO:0000256" key="3">
    <source>
        <dbReference type="ARBA" id="ARBA00022676"/>
    </source>
</evidence>
<dbReference type="GO" id="GO:0016757">
    <property type="term" value="F:glycosyltransferase activity"/>
    <property type="evidence" value="ECO:0007669"/>
    <property type="project" value="UniProtKB-UniRule"/>
</dbReference>
<evidence type="ECO:0000256" key="6">
    <source>
        <dbReference type="ARBA" id="ARBA00022989"/>
    </source>
</evidence>
<dbReference type="PANTHER" id="PTHR21461">
    <property type="entry name" value="GLYCOSYLTRANSFERASE FAMILY 92 PROTEIN"/>
    <property type="match status" value="1"/>
</dbReference>
<reference evidence="9 10" key="1">
    <citation type="submission" date="2024-09" db="EMBL/GenBank/DDBJ databases">
        <title>A chromosome-level genome assembly of Gray's grenadier anchovy, Coilia grayii.</title>
        <authorList>
            <person name="Fu Z."/>
        </authorList>
    </citation>
    <scope>NUCLEOTIDE SEQUENCE [LARGE SCALE GENOMIC DNA]</scope>
    <source>
        <strain evidence="9">G4</strain>
        <tissue evidence="9">Muscle</tissue>
    </source>
</reference>